<dbReference type="GO" id="GO:0006465">
    <property type="term" value="P:signal peptide processing"/>
    <property type="evidence" value="ECO:0007669"/>
    <property type="project" value="InterPro"/>
</dbReference>
<evidence type="ECO:0000256" key="5">
    <source>
        <dbReference type="ARBA" id="ARBA00022801"/>
    </source>
</evidence>
<dbReference type="InterPro" id="IPR019758">
    <property type="entry name" value="Pept_S26A_signal_pept_1_CS"/>
</dbReference>
<dbReference type="RefSeq" id="WP_311779772.1">
    <property type="nucleotide sequence ID" value="NZ_JALRMR010000001.1"/>
</dbReference>
<comment type="subcellular location">
    <subcellularLocation>
        <location evidence="2">Cell membrane</location>
        <topology evidence="2">Single-pass type II membrane protein</topology>
    </subcellularLocation>
    <subcellularLocation>
        <location evidence="7">Membrane</location>
        <topology evidence="7">Single-pass type II membrane protein</topology>
    </subcellularLocation>
</comment>
<evidence type="ECO:0000256" key="4">
    <source>
        <dbReference type="ARBA" id="ARBA00013208"/>
    </source>
</evidence>
<dbReference type="PANTHER" id="PTHR43390">
    <property type="entry name" value="SIGNAL PEPTIDASE I"/>
    <property type="match status" value="1"/>
</dbReference>
<dbReference type="Pfam" id="PF10502">
    <property type="entry name" value="Peptidase_S26"/>
    <property type="match status" value="1"/>
</dbReference>
<dbReference type="InterPro" id="IPR000223">
    <property type="entry name" value="Pept_S26A_signal_pept_1"/>
</dbReference>
<dbReference type="PROSITE" id="PS00761">
    <property type="entry name" value="SPASE_I_3"/>
    <property type="match status" value="1"/>
</dbReference>
<accession>A0AAW8R9R3</accession>
<dbReference type="PROSITE" id="PS00760">
    <property type="entry name" value="SPASE_I_2"/>
    <property type="match status" value="1"/>
</dbReference>
<feature type="active site" evidence="6">
    <location>
        <position position="400"/>
    </location>
</feature>
<dbReference type="NCBIfam" id="TIGR02227">
    <property type="entry name" value="sigpep_I_bact"/>
    <property type="match status" value="1"/>
</dbReference>
<sequence length="498" mass="57590">MAKRVTFIGPNFMEYVSKETSLKMSFLERLWILCKQLDSEKKCKDLIQQLKLIEEQNSTQNKNEHLALFIQQISKELPSLLALDTNERLLLFKNTVCQSIQEQVVKIEQELNEHLGCYLANNDYIFSYSFDLFIENIVQANHELIVYTDRMSFLQGSDTVSTPILYKLYGSVTQLETIALTREEKKERTINLRMAISKITKLADVTISLIGFEEDDNEFKEIMNELALKNRIEKINFVKIVSDNEESIKQYSVDFKTGMAVNVITANLKNYIFEQKGRESKKDIPLVGSEEVLFSRNVKNIEEYINSQSSRRLRNSAKMNQSQRKGLTIPYKTLLTILGCLFCVVSFNFFFSLATIKGESMAPNFSSSDYIVLNKQYSKVNRFDVIAFKSPDEPGQEYIKRVIGLPGDVIEYIDDQLFINGNMIEESYLDREKKKLGEGEIFTKDFSLEDLAGLKEVPKNKLFVLGDNRLYSRDSRNFGFIDVKDIKGDVKFKIWPMK</sequence>
<evidence type="ECO:0000259" key="8">
    <source>
        <dbReference type="Pfam" id="PF10502"/>
    </source>
</evidence>
<gene>
    <name evidence="9" type="primary">lepB</name>
    <name evidence="9" type="ORF">MX635_00975</name>
</gene>
<keyword evidence="7" id="KW-0645">Protease</keyword>
<dbReference type="GO" id="GO:0005886">
    <property type="term" value="C:plasma membrane"/>
    <property type="evidence" value="ECO:0007669"/>
    <property type="project" value="UniProtKB-SubCell"/>
</dbReference>
<organism evidence="9 10">
    <name type="scientific">Carnobacterium divergens</name>
    <name type="common">Lactobacillus divergens</name>
    <dbReference type="NCBI Taxonomy" id="2748"/>
    <lineage>
        <taxon>Bacteria</taxon>
        <taxon>Bacillati</taxon>
        <taxon>Bacillota</taxon>
        <taxon>Bacilli</taxon>
        <taxon>Lactobacillales</taxon>
        <taxon>Carnobacteriaceae</taxon>
        <taxon>Carnobacterium</taxon>
    </lineage>
</organism>
<feature type="domain" description="Peptidase S26" evidence="8">
    <location>
        <begin position="336"/>
        <end position="495"/>
    </location>
</feature>
<evidence type="ECO:0000256" key="2">
    <source>
        <dbReference type="ARBA" id="ARBA00004401"/>
    </source>
</evidence>
<dbReference type="EMBL" id="JALRMR010000001">
    <property type="protein sequence ID" value="MDT1972963.1"/>
    <property type="molecule type" value="Genomic_DNA"/>
</dbReference>
<dbReference type="InterPro" id="IPR019533">
    <property type="entry name" value="Peptidase_S26"/>
</dbReference>
<evidence type="ECO:0000256" key="7">
    <source>
        <dbReference type="RuleBase" id="RU362042"/>
    </source>
</evidence>
<dbReference type="Pfam" id="PF13289">
    <property type="entry name" value="SIR2_2"/>
    <property type="match status" value="1"/>
</dbReference>
<comment type="catalytic activity">
    <reaction evidence="1 7">
        <text>Cleavage of hydrophobic, N-terminal signal or leader sequences from secreted and periplasmic proteins.</text>
        <dbReference type="EC" id="3.4.21.89"/>
    </reaction>
</comment>
<dbReference type="SUPFAM" id="SSF51306">
    <property type="entry name" value="LexA/Signal peptidase"/>
    <property type="match status" value="1"/>
</dbReference>
<dbReference type="Gene3D" id="2.10.109.10">
    <property type="entry name" value="Umud Fragment, subunit A"/>
    <property type="match status" value="1"/>
</dbReference>
<dbReference type="GO" id="GO:0004252">
    <property type="term" value="F:serine-type endopeptidase activity"/>
    <property type="evidence" value="ECO:0007669"/>
    <property type="project" value="InterPro"/>
</dbReference>
<dbReference type="CDD" id="cd06530">
    <property type="entry name" value="S26_SPase_I"/>
    <property type="match status" value="1"/>
</dbReference>
<reference evidence="9" key="1">
    <citation type="submission" date="2022-04" db="EMBL/GenBank/DDBJ databases">
        <title>Draft genome sequences of lactic acid bacteria (LAB) strains involved in meat spoilage.</title>
        <authorList>
            <person name="Palevich N."/>
        </authorList>
    </citation>
    <scope>NUCLEOTIDE SEQUENCE</scope>
    <source>
        <strain evidence="9">9-14</strain>
    </source>
</reference>
<proteinExistence type="inferred from homology"/>
<keyword evidence="7" id="KW-0472">Membrane</keyword>
<feature type="transmembrane region" description="Helical" evidence="7">
    <location>
        <begin position="329"/>
        <end position="351"/>
    </location>
</feature>
<dbReference type="InterPro" id="IPR036286">
    <property type="entry name" value="LexA/Signal_pep-like_sf"/>
</dbReference>
<keyword evidence="7" id="KW-1133">Transmembrane helix</keyword>
<evidence type="ECO:0000313" key="9">
    <source>
        <dbReference type="EMBL" id="MDT1972963.1"/>
    </source>
</evidence>
<evidence type="ECO:0000313" key="10">
    <source>
        <dbReference type="Proteomes" id="UP001249945"/>
    </source>
</evidence>
<comment type="caution">
    <text evidence="9">The sequence shown here is derived from an EMBL/GenBank/DDBJ whole genome shotgun (WGS) entry which is preliminary data.</text>
</comment>
<evidence type="ECO:0000256" key="6">
    <source>
        <dbReference type="PIRSR" id="PIRSR600223-1"/>
    </source>
</evidence>
<dbReference type="Proteomes" id="UP001249945">
    <property type="component" value="Unassembled WGS sequence"/>
</dbReference>
<name>A0AAW8R9R3_CARDV</name>
<feature type="active site" evidence="6">
    <location>
        <position position="360"/>
    </location>
</feature>
<dbReference type="PANTHER" id="PTHR43390:SF1">
    <property type="entry name" value="CHLOROPLAST PROCESSING PEPTIDASE"/>
    <property type="match status" value="1"/>
</dbReference>
<dbReference type="PRINTS" id="PR00727">
    <property type="entry name" value="LEADERPTASE"/>
</dbReference>
<dbReference type="AlphaFoldDB" id="A0AAW8R9R3"/>
<keyword evidence="7" id="KW-0812">Transmembrane</keyword>
<dbReference type="EC" id="3.4.21.89" evidence="4 7"/>
<protein>
    <recommendedName>
        <fullName evidence="4 7">Signal peptidase I</fullName>
        <ecNumber evidence="4 7">3.4.21.89</ecNumber>
    </recommendedName>
</protein>
<dbReference type="GO" id="GO:0009003">
    <property type="term" value="F:signal peptidase activity"/>
    <property type="evidence" value="ECO:0007669"/>
    <property type="project" value="UniProtKB-EC"/>
</dbReference>
<keyword evidence="5 7" id="KW-0378">Hydrolase</keyword>
<comment type="similarity">
    <text evidence="3 7">Belongs to the peptidase S26 family.</text>
</comment>
<evidence type="ECO:0000256" key="3">
    <source>
        <dbReference type="ARBA" id="ARBA00009370"/>
    </source>
</evidence>
<dbReference type="InterPro" id="IPR019757">
    <property type="entry name" value="Pept_S26A_signal_pept_1_Lys-AS"/>
</dbReference>
<evidence type="ECO:0000256" key="1">
    <source>
        <dbReference type="ARBA" id="ARBA00000677"/>
    </source>
</evidence>